<gene>
    <name evidence="1" type="ORF">SAMN04488104_100396</name>
</gene>
<evidence type="ECO:0008006" key="3">
    <source>
        <dbReference type="Google" id="ProtNLM"/>
    </source>
</evidence>
<dbReference type="Pfam" id="PF10387">
    <property type="entry name" value="DUF2442"/>
    <property type="match status" value="1"/>
</dbReference>
<dbReference type="STRING" id="686796.SAMN04488104_100396"/>
<organism evidence="1 2">
    <name type="scientific">Algoriphagus faecimaris</name>
    <dbReference type="NCBI Taxonomy" id="686796"/>
    <lineage>
        <taxon>Bacteria</taxon>
        <taxon>Pseudomonadati</taxon>
        <taxon>Bacteroidota</taxon>
        <taxon>Cytophagia</taxon>
        <taxon>Cytophagales</taxon>
        <taxon>Cyclobacteriaceae</taxon>
        <taxon>Algoriphagus</taxon>
    </lineage>
</organism>
<dbReference type="AlphaFoldDB" id="A0A1G6NEF4"/>
<protein>
    <recommendedName>
        <fullName evidence="3">DUF2442 domain-containing protein</fullName>
    </recommendedName>
</protein>
<dbReference type="Proteomes" id="UP000199060">
    <property type="component" value="Unassembled WGS sequence"/>
</dbReference>
<reference evidence="2" key="1">
    <citation type="submission" date="2016-10" db="EMBL/GenBank/DDBJ databases">
        <authorList>
            <person name="Varghese N."/>
            <person name="Submissions S."/>
        </authorList>
    </citation>
    <scope>NUCLEOTIDE SEQUENCE [LARGE SCALE GENOMIC DNA]</scope>
    <source>
        <strain evidence="2">DSM 23095</strain>
    </source>
</reference>
<evidence type="ECO:0000313" key="2">
    <source>
        <dbReference type="Proteomes" id="UP000199060"/>
    </source>
</evidence>
<sequence length="82" mass="9509">MNEVVEIKVLKDYRVWLRFKDDEVKIVNLRPFLGKGFTAELLDPSKFEKVFIEPGGGIAWENGYDFCPNFLKELEGEKVELA</sequence>
<evidence type="ECO:0000313" key="1">
    <source>
        <dbReference type="EMBL" id="SDC66239.1"/>
    </source>
</evidence>
<dbReference type="EMBL" id="FNAC01000003">
    <property type="protein sequence ID" value="SDC66239.1"/>
    <property type="molecule type" value="Genomic_DNA"/>
</dbReference>
<dbReference type="InterPro" id="IPR036782">
    <property type="entry name" value="NE0471-like_N"/>
</dbReference>
<dbReference type="InterPro" id="IPR018841">
    <property type="entry name" value="DUF2442"/>
</dbReference>
<keyword evidence="2" id="KW-1185">Reference proteome</keyword>
<dbReference type="RefSeq" id="WP_087939148.1">
    <property type="nucleotide sequence ID" value="NZ_FNAC01000003.1"/>
</dbReference>
<proteinExistence type="predicted"/>
<name>A0A1G6NEF4_9BACT</name>
<dbReference type="Gene3D" id="3.30.2020.10">
    <property type="entry name" value="NE0471-like N-terminal domain"/>
    <property type="match status" value="1"/>
</dbReference>
<dbReference type="SUPFAM" id="SSF143880">
    <property type="entry name" value="NE0471 N-terminal domain-like"/>
    <property type="match status" value="1"/>
</dbReference>
<accession>A0A1G6NEF4</accession>
<dbReference type="OrthoDB" id="9803723at2"/>